<dbReference type="PANTHER" id="PTHR30295">
    <property type="entry name" value="BACTERIOFERRITIN"/>
    <property type="match status" value="1"/>
</dbReference>
<keyword evidence="3 8" id="KW-0409">Iron storage</keyword>
<evidence type="ECO:0000259" key="10">
    <source>
        <dbReference type="PROSITE" id="PS50905"/>
    </source>
</evidence>
<dbReference type="GO" id="GO:0005829">
    <property type="term" value="C:cytosol"/>
    <property type="evidence" value="ECO:0007669"/>
    <property type="project" value="TreeGrafter"/>
</dbReference>
<comment type="catalytic activity">
    <reaction evidence="7">
        <text>Fe(2+)(in) = Fe(2+)(out)</text>
        <dbReference type="Rhea" id="RHEA:28486"/>
        <dbReference type="ChEBI" id="CHEBI:29033"/>
    </reaction>
</comment>
<feature type="binding site" evidence="9">
    <location>
        <position position="50"/>
    </location>
    <ligand>
        <name>Fe cation</name>
        <dbReference type="ChEBI" id="CHEBI:24875"/>
        <label>3</label>
    </ligand>
</feature>
<dbReference type="InterPro" id="IPR009078">
    <property type="entry name" value="Ferritin-like_SF"/>
</dbReference>
<dbReference type="PIRSF" id="PIRSF002560">
    <property type="entry name" value="Bacterioferritin"/>
    <property type="match status" value="1"/>
</dbReference>
<comment type="catalytic activity">
    <reaction evidence="8">
        <text>4 Fe(2+) + O2 + 4 H(+) = 4 Fe(3+) + 2 H2O</text>
        <dbReference type="Rhea" id="RHEA:11148"/>
        <dbReference type="ChEBI" id="CHEBI:15377"/>
        <dbReference type="ChEBI" id="CHEBI:15378"/>
        <dbReference type="ChEBI" id="CHEBI:15379"/>
        <dbReference type="ChEBI" id="CHEBI:29033"/>
        <dbReference type="ChEBI" id="CHEBI:29034"/>
        <dbReference type="EC" id="1.16.3.1"/>
    </reaction>
</comment>
<evidence type="ECO:0000313" key="11">
    <source>
        <dbReference type="EMBL" id="URJ27998.1"/>
    </source>
</evidence>
<feature type="binding site" evidence="9">
    <location>
        <position position="94"/>
    </location>
    <ligand>
        <name>Fe cation</name>
        <dbReference type="ChEBI" id="CHEBI:24875"/>
        <label>2</label>
    </ligand>
</feature>
<dbReference type="PROSITE" id="PS50905">
    <property type="entry name" value="FERRITIN_LIKE"/>
    <property type="match status" value="1"/>
</dbReference>
<dbReference type="GO" id="GO:0008199">
    <property type="term" value="F:ferric iron binding"/>
    <property type="evidence" value="ECO:0007669"/>
    <property type="project" value="InterPro"/>
</dbReference>
<dbReference type="InterPro" id="IPR008331">
    <property type="entry name" value="Ferritin_DPS_dom"/>
</dbReference>
<dbReference type="InterPro" id="IPR012347">
    <property type="entry name" value="Ferritin-like"/>
</dbReference>
<dbReference type="EC" id="1.16.3.1" evidence="8"/>
<evidence type="ECO:0000256" key="6">
    <source>
        <dbReference type="ARBA" id="ARBA00023004"/>
    </source>
</evidence>
<evidence type="ECO:0000256" key="7">
    <source>
        <dbReference type="ARBA" id="ARBA00036243"/>
    </source>
</evidence>
<evidence type="ECO:0000256" key="2">
    <source>
        <dbReference type="ARBA" id="ARBA00008093"/>
    </source>
</evidence>
<evidence type="ECO:0000256" key="4">
    <source>
        <dbReference type="ARBA" id="ARBA00022617"/>
    </source>
</evidence>
<feature type="domain" description="Ferritin-like diiron" evidence="10">
    <location>
        <begin position="1"/>
        <end position="145"/>
    </location>
</feature>
<dbReference type="AlphaFoldDB" id="A0A9Q8X0W1"/>
<accession>A0A9Q8X0W1</accession>
<comment type="cofactor">
    <cofactor evidence="1">
        <name>heme b</name>
        <dbReference type="ChEBI" id="CHEBI:60344"/>
    </cofactor>
</comment>
<dbReference type="CDD" id="cd00907">
    <property type="entry name" value="Bacterioferritin"/>
    <property type="match status" value="1"/>
</dbReference>
<keyword evidence="4" id="KW-0349">Heme</keyword>
<dbReference type="PRINTS" id="PR00601">
    <property type="entry name" value="BACFERRITIN"/>
</dbReference>
<dbReference type="PANTHER" id="PTHR30295:SF0">
    <property type="entry name" value="BACTERIOFERRITIN"/>
    <property type="match status" value="1"/>
</dbReference>
<dbReference type="Pfam" id="PF00210">
    <property type="entry name" value="Ferritin"/>
    <property type="match status" value="1"/>
</dbReference>
<dbReference type="SUPFAM" id="SSF47240">
    <property type="entry name" value="Ferritin-like"/>
    <property type="match status" value="1"/>
</dbReference>
<feature type="binding site" evidence="9">
    <location>
        <position position="130"/>
    </location>
    <ligand>
        <name>Fe cation</name>
        <dbReference type="ChEBI" id="CHEBI:24875"/>
        <label>2</label>
    </ligand>
</feature>
<keyword evidence="11" id="KW-0560">Oxidoreductase</keyword>
<evidence type="ECO:0000256" key="8">
    <source>
        <dbReference type="PIRNR" id="PIRNR002560"/>
    </source>
</evidence>
<gene>
    <name evidence="11" type="primary">bfr</name>
    <name evidence="11" type="ORF">M9393_02280</name>
</gene>
<feature type="binding site" evidence="9">
    <location>
        <position position="51"/>
    </location>
    <ligand>
        <name>Fe cation</name>
        <dbReference type="ChEBI" id="CHEBI:24875"/>
        <label>1</label>
    </ligand>
</feature>
<dbReference type="RefSeq" id="WP_250248383.1">
    <property type="nucleotide sequence ID" value="NZ_CP097753.1"/>
</dbReference>
<proteinExistence type="inferred from homology"/>
<dbReference type="Proteomes" id="UP001056209">
    <property type="component" value="Chromosome"/>
</dbReference>
<dbReference type="InterPro" id="IPR009040">
    <property type="entry name" value="Ferritin-like_diiron"/>
</dbReference>
<feature type="binding site" evidence="9">
    <location>
        <position position="18"/>
    </location>
    <ligand>
        <name>Fe cation</name>
        <dbReference type="ChEBI" id="CHEBI:24875"/>
        <label>1</label>
    </ligand>
</feature>
<evidence type="ECO:0000256" key="5">
    <source>
        <dbReference type="ARBA" id="ARBA00022723"/>
    </source>
</evidence>
<feature type="binding site" evidence="9">
    <location>
        <position position="127"/>
    </location>
    <ligand>
        <name>Fe cation</name>
        <dbReference type="ChEBI" id="CHEBI:24875"/>
        <label>1</label>
    </ligand>
</feature>
<evidence type="ECO:0000313" key="12">
    <source>
        <dbReference type="Proteomes" id="UP001056209"/>
    </source>
</evidence>
<comment type="similarity">
    <text evidence="2 8">Belongs to the bacterioferritin family.</text>
</comment>
<evidence type="ECO:0000256" key="3">
    <source>
        <dbReference type="ARBA" id="ARBA00022434"/>
    </source>
</evidence>
<keyword evidence="5 8" id="KW-0479">Metal-binding</keyword>
<reference evidence="11" key="1">
    <citation type="submission" date="2022-05" db="EMBL/GenBank/DDBJ databases">
        <title>Impact of host demography and evolutionary history on endosymbiont molecular evolution: a test in carpenter ants (Genus Camponotus) and their Blochmannia endosymbionts.</title>
        <authorList>
            <person name="Manthey J.D."/>
            <person name="Giron J.C."/>
            <person name="Hruska J.P."/>
        </authorList>
    </citation>
    <scope>NUCLEOTIDE SEQUENCE</scope>
    <source>
        <strain evidence="11">C-039</strain>
    </source>
</reference>
<dbReference type="EMBL" id="CP097753">
    <property type="protein sequence ID" value="URJ27998.1"/>
    <property type="molecule type" value="Genomic_DNA"/>
</dbReference>
<name>A0A9Q8X0W1_9ENTR</name>
<dbReference type="GO" id="GO:0004322">
    <property type="term" value="F:ferroxidase activity"/>
    <property type="evidence" value="ECO:0007669"/>
    <property type="project" value="UniProtKB-EC"/>
</dbReference>
<evidence type="ECO:0000256" key="9">
    <source>
        <dbReference type="PIRSR" id="PIRSR002560-1"/>
    </source>
</evidence>
<evidence type="ECO:0000256" key="1">
    <source>
        <dbReference type="ARBA" id="ARBA00001970"/>
    </source>
</evidence>
<dbReference type="GO" id="GO:0020037">
    <property type="term" value="F:heme binding"/>
    <property type="evidence" value="ECO:0007669"/>
    <property type="project" value="TreeGrafter"/>
</dbReference>
<feature type="binding site" evidence="9">
    <location>
        <position position="51"/>
    </location>
    <ligand>
        <name>Fe cation</name>
        <dbReference type="ChEBI" id="CHEBI:24875"/>
        <label>2</label>
    </ligand>
</feature>
<organism evidence="11 12">
    <name type="scientific">Candidatus Blochmannia vicinus</name>
    <name type="common">nom. nud.</name>
    <dbReference type="NCBI Taxonomy" id="251540"/>
    <lineage>
        <taxon>Bacteria</taxon>
        <taxon>Pseudomonadati</taxon>
        <taxon>Pseudomonadota</taxon>
        <taxon>Gammaproteobacteria</taxon>
        <taxon>Enterobacterales</taxon>
        <taxon>Enterobacteriaceae</taxon>
        <taxon>ant endosymbionts</taxon>
        <taxon>Candidatus Blochmanniella</taxon>
    </lineage>
</organism>
<comment type="function">
    <text evidence="8">Iron-storage protein, whose ferroxidase center binds Fe(2+), oxidizes it using dioxygen to Fe(3+), and participates in the subsequent Fe(3+) oxide mineral core formation within the central cavity of the BFR protein shell.</text>
</comment>
<dbReference type="GO" id="GO:0006879">
    <property type="term" value="P:intracellular iron ion homeostasis"/>
    <property type="evidence" value="ECO:0007669"/>
    <property type="project" value="UniProtKB-KW"/>
</dbReference>
<feature type="binding site" evidence="9">
    <location>
        <position position="54"/>
    </location>
    <ligand>
        <name>Fe cation</name>
        <dbReference type="ChEBI" id="CHEBI:24875"/>
        <label>1</label>
    </ligand>
</feature>
<keyword evidence="6 8" id="KW-0408">Iron</keyword>
<feature type="binding site" evidence="9">
    <location>
        <position position="127"/>
    </location>
    <ligand>
        <name>Fe cation</name>
        <dbReference type="ChEBI" id="CHEBI:24875"/>
        <label>2</label>
    </ligand>
</feature>
<protein>
    <recommendedName>
        <fullName evidence="8">Bacterioferritin</fullName>
        <ecNumber evidence="8">1.16.3.1</ecNumber>
    </recommendedName>
</protein>
<dbReference type="Gene3D" id="1.20.1260.10">
    <property type="match status" value="1"/>
</dbReference>
<dbReference type="InterPro" id="IPR002024">
    <property type="entry name" value="Bacterioferritin"/>
</dbReference>
<dbReference type="GO" id="GO:0006826">
    <property type="term" value="P:iron ion transport"/>
    <property type="evidence" value="ECO:0007669"/>
    <property type="project" value="InterPro"/>
</dbReference>
<sequence>MKGDNHLIIHLNNLLSDELMAVNQYFLHAKIFKNWGLKRLNNIEYQECMDELDHADLYTKRILFLESMPTLRKFDSLNINKKIEDILHADLNLEYHSVENLRKSIKYADSIQDYISKDIMIQILNDEEKHIDFLETELNLMTKIGIHNYIQSQLNE</sequence>
<dbReference type="NCBIfam" id="TIGR00754">
    <property type="entry name" value="bfr"/>
    <property type="match status" value="1"/>
</dbReference>